<dbReference type="Pfam" id="PF13561">
    <property type="entry name" value="adh_short_C2"/>
    <property type="match status" value="1"/>
</dbReference>
<sequence>MAAVFEADVSNADQVDAMFGHIEEQLGYVDALVLNAATMARLSWTEITDSEWDRMMAVNLRGAFLCSRRLVRSRDHPPPSSVVTISSVFAKVGAPDSLHCATTKAGVIGFTRSLARELGPHGVRVNCVMPGAIRTEAEKETFADEAEVEKTVLELQILQRRGTAEDVADVVNFLVGPGSSFMTGQTICVDGGWVML</sequence>
<keyword evidence="4" id="KW-1185">Reference proteome</keyword>
<evidence type="ECO:0000313" key="3">
    <source>
        <dbReference type="EMBL" id="NDL56649.1"/>
    </source>
</evidence>
<dbReference type="PRINTS" id="PR00080">
    <property type="entry name" value="SDRFAMILY"/>
</dbReference>
<accession>A0A7K3M053</accession>
<dbReference type="AlphaFoldDB" id="A0A7K3M053"/>
<organism evidence="3 4">
    <name type="scientific">Phytoactinopolyspora mesophila</name>
    <dbReference type="NCBI Taxonomy" id="2650750"/>
    <lineage>
        <taxon>Bacteria</taxon>
        <taxon>Bacillati</taxon>
        <taxon>Actinomycetota</taxon>
        <taxon>Actinomycetes</taxon>
        <taxon>Jiangellales</taxon>
        <taxon>Jiangellaceae</taxon>
        <taxon>Phytoactinopolyspora</taxon>
    </lineage>
</organism>
<dbReference type="PRINTS" id="PR00081">
    <property type="entry name" value="GDHRDH"/>
</dbReference>
<protein>
    <submittedName>
        <fullName evidence="3">SDR family oxidoreductase</fullName>
    </submittedName>
</protein>
<reference evidence="3 4" key="1">
    <citation type="submission" date="2019-11" db="EMBL/GenBank/DDBJ databases">
        <authorList>
            <person name="Li X.-J."/>
            <person name="Feng X.-M."/>
        </authorList>
    </citation>
    <scope>NUCLEOTIDE SEQUENCE [LARGE SCALE GENOMIC DNA]</scope>
    <source>
        <strain evidence="3 4">XMNu-373</strain>
    </source>
</reference>
<keyword evidence="2" id="KW-0560">Oxidoreductase</keyword>
<evidence type="ECO:0000256" key="1">
    <source>
        <dbReference type="ARBA" id="ARBA00006484"/>
    </source>
</evidence>
<gene>
    <name evidence="3" type="ORF">F7O44_06145</name>
</gene>
<dbReference type="SUPFAM" id="SSF51735">
    <property type="entry name" value="NAD(P)-binding Rossmann-fold domains"/>
    <property type="match status" value="1"/>
</dbReference>
<dbReference type="PANTHER" id="PTHR42760:SF133">
    <property type="entry name" value="3-OXOACYL-[ACYL-CARRIER-PROTEIN] REDUCTASE"/>
    <property type="match status" value="1"/>
</dbReference>
<comment type="similarity">
    <text evidence="1">Belongs to the short-chain dehydrogenases/reductases (SDR) family.</text>
</comment>
<dbReference type="Proteomes" id="UP000460435">
    <property type="component" value="Unassembled WGS sequence"/>
</dbReference>
<dbReference type="Gene3D" id="3.40.50.720">
    <property type="entry name" value="NAD(P)-binding Rossmann-like Domain"/>
    <property type="match status" value="1"/>
</dbReference>
<dbReference type="GO" id="GO:0016616">
    <property type="term" value="F:oxidoreductase activity, acting on the CH-OH group of donors, NAD or NADP as acceptor"/>
    <property type="evidence" value="ECO:0007669"/>
    <property type="project" value="TreeGrafter"/>
</dbReference>
<dbReference type="PANTHER" id="PTHR42760">
    <property type="entry name" value="SHORT-CHAIN DEHYDROGENASES/REDUCTASES FAMILY MEMBER"/>
    <property type="match status" value="1"/>
</dbReference>
<dbReference type="InterPro" id="IPR002347">
    <property type="entry name" value="SDR_fam"/>
</dbReference>
<evidence type="ECO:0000256" key="2">
    <source>
        <dbReference type="ARBA" id="ARBA00023002"/>
    </source>
</evidence>
<evidence type="ECO:0000313" key="4">
    <source>
        <dbReference type="Proteomes" id="UP000460435"/>
    </source>
</evidence>
<name>A0A7K3M053_9ACTN</name>
<dbReference type="EMBL" id="WLZY01000001">
    <property type="protein sequence ID" value="NDL56649.1"/>
    <property type="molecule type" value="Genomic_DNA"/>
</dbReference>
<proteinExistence type="inferred from homology"/>
<comment type="caution">
    <text evidence="3">The sequence shown here is derived from an EMBL/GenBank/DDBJ whole genome shotgun (WGS) entry which is preliminary data.</text>
</comment>
<dbReference type="CDD" id="cd05233">
    <property type="entry name" value="SDR_c"/>
    <property type="match status" value="1"/>
</dbReference>
<dbReference type="RefSeq" id="WP_162449200.1">
    <property type="nucleotide sequence ID" value="NZ_WLZY01000001.1"/>
</dbReference>
<dbReference type="InterPro" id="IPR036291">
    <property type="entry name" value="NAD(P)-bd_dom_sf"/>
</dbReference>